<keyword evidence="1" id="KW-1133">Transmembrane helix</keyword>
<dbReference type="AlphaFoldDB" id="A0A1I2KPZ1"/>
<keyword evidence="1" id="KW-0812">Transmembrane</keyword>
<keyword evidence="1" id="KW-0472">Membrane</keyword>
<evidence type="ECO:0000313" key="3">
    <source>
        <dbReference type="Proteomes" id="UP000198897"/>
    </source>
</evidence>
<feature type="transmembrane region" description="Helical" evidence="1">
    <location>
        <begin position="75"/>
        <end position="96"/>
    </location>
</feature>
<organism evidence="2 3">
    <name type="scientific">Halobacillus alkaliphilus</name>
    <dbReference type="NCBI Taxonomy" id="396056"/>
    <lineage>
        <taxon>Bacteria</taxon>
        <taxon>Bacillati</taxon>
        <taxon>Bacillota</taxon>
        <taxon>Bacilli</taxon>
        <taxon>Bacillales</taxon>
        <taxon>Bacillaceae</taxon>
        <taxon>Halobacillus</taxon>
    </lineage>
</organism>
<evidence type="ECO:0000313" key="2">
    <source>
        <dbReference type="EMBL" id="SFF68399.1"/>
    </source>
</evidence>
<accession>A0A1I2KPZ1</accession>
<keyword evidence="3" id="KW-1185">Reference proteome</keyword>
<reference evidence="3" key="1">
    <citation type="submission" date="2016-10" db="EMBL/GenBank/DDBJ databases">
        <authorList>
            <person name="Varghese N."/>
            <person name="Submissions S."/>
        </authorList>
    </citation>
    <scope>NUCLEOTIDE SEQUENCE [LARGE SCALE GENOMIC DNA]</scope>
    <source>
        <strain evidence="3">FP5</strain>
    </source>
</reference>
<name>A0A1I2KPZ1_9BACI</name>
<protein>
    <submittedName>
        <fullName evidence="2">LexA-binding, inner membrane-associated putative hydrolase</fullName>
    </submittedName>
</protein>
<feature type="transmembrane region" description="Helical" evidence="1">
    <location>
        <begin position="21"/>
        <end position="41"/>
    </location>
</feature>
<feature type="transmembrane region" description="Helical" evidence="1">
    <location>
        <begin position="108"/>
        <end position="131"/>
    </location>
</feature>
<dbReference type="Proteomes" id="UP000198897">
    <property type="component" value="Unassembled WGS sequence"/>
</dbReference>
<dbReference type="OrthoDB" id="2857442at2"/>
<dbReference type="RefSeq" id="WP_089750727.1">
    <property type="nucleotide sequence ID" value="NZ_FOOG01000005.1"/>
</dbReference>
<evidence type="ECO:0000256" key="1">
    <source>
        <dbReference type="SAM" id="Phobius"/>
    </source>
</evidence>
<feature type="transmembrane region" description="Helical" evidence="1">
    <location>
        <begin position="151"/>
        <end position="171"/>
    </location>
</feature>
<dbReference type="Pfam" id="PF04307">
    <property type="entry name" value="YdjM"/>
    <property type="match status" value="1"/>
</dbReference>
<sequence>MNTLHHGYWTFFVSRKQKHTGWFIFGSILPDIVYYVMFLYLCISRNAFQVIDDPDPLKSLFGIVHDLFEHPVVSILRQAGHSMFIWIVIFAVVLVWKGRKLTKWSALMYGWLGHIVVDLLTHVEDAVPLFYPISSYVFRSRVSYWDNEYYAGIFSLINTLLIVLSLVYLIVKKIRKKRSFTKSS</sequence>
<gene>
    <name evidence="2" type="ORF">SAMN05216353_105106</name>
</gene>
<dbReference type="GO" id="GO:0016787">
    <property type="term" value="F:hydrolase activity"/>
    <property type="evidence" value="ECO:0007669"/>
    <property type="project" value="UniProtKB-KW"/>
</dbReference>
<proteinExistence type="predicted"/>
<dbReference type="EMBL" id="FOOG01000005">
    <property type="protein sequence ID" value="SFF68399.1"/>
    <property type="molecule type" value="Genomic_DNA"/>
</dbReference>
<keyword evidence="2" id="KW-0378">Hydrolase</keyword>
<dbReference type="InterPro" id="IPR007404">
    <property type="entry name" value="YdjM-like"/>
</dbReference>